<evidence type="ECO:0000313" key="1">
    <source>
        <dbReference type="EMBL" id="GEK85358.1"/>
    </source>
</evidence>
<dbReference type="AlphaFoldDB" id="A0A511AAZ8"/>
<organism evidence="1 2">
    <name type="scientific">Microbacterium aerolatum</name>
    <dbReference type="NCBI Taxonomy" id="153731"/>
    <lineage>
        <taxon>Bacteria</taxon>
        <taxon>Bacillati</taxon>
        <taxon>Actinomycetota</taxon>
        <taxon>Actinomycetes</taxon>
        <taxon>Micrococcales</taxon>
        <taxon>Microbacteriaceae</taxon>
        <taxon>Microbacterium</taxon>
    </lineage>
</organism>
<dbReference type="Proteomes" id="UP000321225">
    <property type="component" value="Unassembled WGS sequence"/>
</dbReference>
<sequence length="137" mass="15031">MADHATNYQGTFIEVSEDCPIDHGAEPPIAENLSIAALHYRLIAEKPYGRTSDDVIFETHALRKGIDPDDAAARVEFFSKGQPCLRSSPIGKRYGWGTHHDAEGRVALVPRDSEEYAALAADPSLAHTRAMRSSRAK</sequence>
<proteinExistence type="predicted"/>
<name>A0A511AAZ8_9MICO</name>
<reference evidence="1 2" key="1">
    <citation type="submission" date="2019-07" db="EMBL/GenBank/DDBJ databases">
        <title>Whole genome shotgun sequence of Microbacterium aerolatum NBRC 103071.</title>
        <authorList>
            <person name="Hosoyama A."/>
            <person name="Uohara A."/>
            <person name="Ohji S."/>
            <person name="Ichikawa N."/>
        </authorList>
    </citation>
    <scope>NUCLEOTIDE SEQUENCE [LARGE SCALE GENOMIC DNA]</scope>
    <source>
        <strain evidence="1 2">NBRC 103071</strain>
    </source>
</reference>
<dbReference type="RefSeq" id="WP_147038008.1">
    <property type="nucleotide sequence ID" value="NZ_BJUW01000002.1"/>
</dbReference>
<dbReference type="OrthoDB" id="2361182at2"/>
<gene>
    <name evidence="1" type="ORF">MAE01_05340</name>
</gene>
<keyword evidence="2" id="KW-1185">Reference proteome</keyword>
<dbReference type="Pfam" id="PF19654">
    <property type="entry name" value="DUF6157"/>
    <property type="match status" value="1"/>
</dbReference>
<comment type="caution">
    <text evidence="1">The sequence shown here is derived from an EMBL/GenBank/DDBJ whole genome shotgun (WGS) entry which is preliminary data.</text>
</comment>
<accession>A0A511AAZ8</accession>
<protein>
    <submittedName>
        <fullName evidence="1">Uncharacterized protein</fullName>
    </submittedName>
</protein>
<evidence type="ECO:0000313" key="2">
    <source>
        <dbReference type="Proteomes" id="UP000321225"/>
    </source>
</evidence>
<dbReference type="EMBL" id="BJUW01000002">
    <property type="protein sequence ID" value="GEK85358.1"/>
    <property type="molecule type" value="Genomic_DNA"/>
</dbReference>
<dbReference type="InterPro" id="IPR046155">
    <property type="entry name" value="DUF6157"/>
</dbReference>